<organism evidence="2 3">
    <name type="scientific">Helianthus annuus</name>
    <name type="common">Common sunflower</name>
    <dbReference type="NCBI Taxonomy" id="4232"/>
    <lineage>
        <taxon>Eukaryota</taxon>
        <taxon>Viridiplantae</taxon>
        <taxon>Streptophyta</taxon>
        <taxon>Embryophyta</taxon>
        <taxon>Tracheophyta</taxon>
        <taxon>Spermatophyta</taxon>
        <taxon>Magnoliopsida</taxon>
        <taxon>eudicotyledons</taxon>
        <taxon>Gunneridae</taxon>
        <taxon>Pentapetalae</taxon>
        <taxon>asterids</taxon>
        <taxon>campanulids</taxon>
        <taxon>Asterales</taxon>
        <taxon>Asteraceae</taxon>
        <taxon>Asteroideae</taxon>
        <taxon>Heliantheae alliance</taxon>
        <taxon>Heliantheae</taxon>
        <taxon>Helianthus</taxon>
    </lineage>
</organism>
<name>A0A251TDT3_HELAN</name>
<reference evidence="1 3" key="1">
    <citation type="journal article" date="2017" name="Nature">
        <title>The sunflower genome provides insights into oil metabolism, flowering and Asterid evolution.</title>
        <authorList>
            <person name="Badouin H."/>
            <person name="Gouzy J."/>
            <person name="Grassa C.J."/>
            <person name="Murat F."/>
            <person name="Staton S.E."/>
            <person name="Cottret L."/>
            <person name="Lelandais-Briere C."/>
            <person name="Owens G.L."/>
            <person name="Carrere S."/>
            <person name="Mayjonade B."/>
            <person name="Legrand L."/>
            <person name="Gill N."/>
            <person name="Kane N.C."/>
            <person name="Bowers J.E."/>
            <person name="Hubner S."/>
            <person name="Bellec A."/>
            <person name="Berard A."/>
            <person name="Berges H."/>
            <person name="Blanchet N."/>
            <person name="Boniface M.C."/>
            <person name="Brunel D."/>
            <person name="Catrice O."/>
            <person name="Chaidir N."/>
            <person name="Claudel C."/>
            <person name="Donnadieu C."/>
            <person name="Faraut T."/>
            <person name="Fievet G."/>
            <person name="Helmstetter N."/>
            <person name="King M."/>
            <person name="Knapp S.J."/>
            <person name="Lai Z."/>
            <person name="Le Paslier M.C."/>
            <person name="Lippi Y."/>
            <person name="Lorenzon L."/>
            <person name="Mandel J.R."/>
            <person name="Marage G."/>
            <person name="Marchand G."/>
            <person name="Marquand E."/>
            <person name="Bret-Mestries E."/>
            <person name="Morien E."/>
            <person name="Nambeesan S."/>
            <person name="Nguyen T."/>
            <person name="Pegot-Espagnet P."/>
            <person name="Pouilly N."/>
            <person name="Raftis F."/>
            <person name="Sallet E."/>
            <person name="Schiex T."/>
            <person name="Thomas J."/>
            <person name="Vandecasteele C."/>
            <person name="Vares D."/>
            <person name="Vear F."/>
            <person name="Vautrin S."/>
            <person name="Crespi M."/>
            <person name="Mangin B."/>
            <person name="Burke J.M."/>
            <person name="Salse J."/>
            <person name="Munos S."/>
            <person name="Vincourt P."/>
            <person name="Rieseberg L.H."/>
            <person name="Langlade N.B."/>
        </authorList>
    </citation>
    <scope>NUCLEOTIDE SEQUENCE [LARGE SCALE GENOMIC DNA]</scope>
    <source>
        <strain evidence="3">cv. SF193</strain>
        <tissue evidence="1">Leaves</tissue>
    </source>
</reference>
<keyword evidence="3" id="KW-1185">Reference proteome</keyword>
<accession>A0A251TDT3</accession>
<dbReference type="Gramene" id="mRNA:HanXRQr2_Chr11g0472871">
    <property type="protein sequence ID" value="CDS:HanXRQr2_Chr11g0472871.1"/>
    <property type="gene ID" value="HanXRQr2_Chr11g0472871"/>
</dbReference>
<gene>
    <name evidence="2" type="ORF">HannXRQ_Chr11g0345741</name>
    <name evidence="1" type="ORF">HanXRQr2_Chr11g0472871</name>
</gene>
<dbReference type="EMBL" id="CM007900">
    <property type="protein sequence ID" value="OTG08802.1"/>
    <property type="molecule type" value="Genomic_DNA"/>
</dbReference>
<reference evidence="2" key="2">
    <citation type="submission" date="2017-02" db="EMBL/GenBank/DDBJ databases">
        <title>Sunflower complete genome.</title>
        <authorList>
            <person name="Langlade N."/>
            <person name="Munos S."/>
        </authorList>
    </citation>
    <scope>NUCLEOTIDE SEQUENCE [LARGE SCALE GENOMIC DNA]</scope>
    <source>
        <tissue evidence="2">Leaves</tissue>
    </source>
</reference>
<reference evidence="1" key="3">
    <citation type="submission" date="2020-06" db="EMBL/GenBank/DDBJ databases">
        <title>Helianthus annuus Genome sequencing and assembly Release 2.</title>
        <authorList>
            <person name="Gouzy J."/>
            <person name="Langlade N."/>
            <person name="Munos S."/>
        </authorList>
    </citation>
    <scope>NUCLEOTIDE SEQUENCE</scope>
    <source>
        <tissue evidence="1">Leaves</tissue>
    </source>
</reference>
<sequence length="101" mass="12051">MYEYSFERQIEFPLFTFIINHPPFSPQSKSYSQTLILYTASMASKNFYYLSACDLDKRVFFLHRSKNPRLLPFFFISLFHLPHALVPCHPRFIFFPSVMKG</sequence>
<evidence type="ECO:0000313" key="3">
    <source>
        <dbReference type="Proteomes" id="UP000215914"/>
    </source>
</evidence>
<dbReference type="EMBL" id="MNCJ02000326">
    <property type="protein sequence ID" value="KAF5780529.1"/>
    <property type="molecule type" value="Genomic_DNA"/>
</dbReference>
<dbReference type="Proteomes" id="UP000215914">
    <property type="component" value="Chromosome 11"/>
</dbReference>
<evidence type="ECO:0000313" key="2">
    <source>
        <dbReference type="EMBL" id="OTG08802.1"/>
    </source>
</evidence>
<dbReference type="AlphaFoldDB" id="A0A251TDT3"/>
<evidence type="ECO:0000313" key="1">
    <source>
        <dbReference type="EMBL" id="KAF5780529.1"/>
    </source>
</evidence>
<proteinExistence type="predicted"/>
<protein>
    <submittedName>
        <fullName evidence="2">Uncharacterized protein</fullName>
    </submittedName>
</protein>
<dbReference type="InParanoid" id="A0A251TDT3"/>